<evidence type="ECO:0000256" key="7">
    <source>
        <dbReference type="ARBA" id="ARBA00023288"/>
    </source>
</evidence>
<feature type="domain" description="Flagellar M-ring N-terminal" evidence="10">
    <location>
        <begin position="31"/>
        <end position="195"/>
    </location>
</feature>
<comment type="caution">
    <text evidence="11">The sequence shown here is derived from an EMBL/GenBank/DDBJ whole genome shotgun (WGS) entry which is preliminary data.</text>
</comment>
<evidence type="ECO:0000256" key="2">
    <source>
        <dbReference type="ARBA" id="ARBA00009509"/>
    </source>
</evidence>
<feature type="signal peptide" evidence="8">
    <location>
        <begin position="1"/>
        <end position="31"/>
    </location>
</feature>
<dbReference type="GO" id="GO:0009306">
    <property type="term" value="P:protein secretion"/>
    <property type="evidence" value="ECO:0007669"/>
    <property type="project" value="InterPro"/>
</dbReference>
<keyword evidence="5 8" id="KW-0564">Palmitate</keyword>
<proteinExistence type="inferred from homology"/>
<dbReference type="InterPro" id="IPR003282">
    <property type="entry name" value="T3SS_SctJ"/>
</dbReference>
<evidence type="ECO:0000259" key="10">
    <source>
        <dbReference type="Pfam" id="PF01514"/>
    </source>
</evidence>
<dbReference type="Gene3D" id="3.30.70.1530">
    <property type="entry name" value="Hypothetical protein rpa1041"/>
    <property type="match status" value="1"/>
</dbReference>
<keyword evidence="8" id="KW-0812">Transmembrane</keyword>
<sequence length="284" mass="29975">MPVVPASSSRPRRLRLAAVIALALAVAACKAELYGNLDERQANEIIAALQHHGIGASRATDKEGRITVSVGGNDFARAFDILRNNGLPRRAHATLGEVFKPEGLVASPLQERARMTYALSEELSRSVGEIDGVLSARVHIVLPEYAPLQHASTPASASVLIRHKTGAPLADYVPQIKTLVANGISGLTYDGVSVVLVPAPDRPETPAESAPVSFLGMWLRPDSLGWARLLMGLSALTIVALAAGLGYLAWRGRSGVYALGATRRDADGPDEAGPAPAYQQREAA</sequence>
<name>A0A840BUV0_9HYPH</name>
<comment type="similarity">
    <text evidence="2 8">Belongs to the YscJ lipoprotein family.</text>
</comment>
<keyword evidence="3 8" id="KW-0732">Signal</keyword>
<dbReference type="Proteomes" id="UP000577362">
    <property type="component" value="Unassembled WGS sequence"/>
</dbReference>
<keyword evidence="4 8" id="KW-0472">Membrane</keyword>
<evidence type="ECO:0000256" key="8">
    <source>
        <dbReference type="RuleBase" id="RU364102"/>
    </source>
</evidence>
<evidence type="ECO:0000256" key="5">
    <source>
        <dbReference type="ARBA" id="ARBA00023139"/>
    </source>
</evidence>
<dbReference type="InterPro" id="IPR045851">
    <property type="entry name" value="AMP-bd_C_sf"/>
</dbReference>
<dbReference type="InterPro" id="IPR043427">
    <property type="entry name" value="YscJ/FliF"/>
</dbReference>
<protein>
    <recommendedName>
        <fullName evidence="8">Lipoprotein</fullName>
    </recommendedName>
</protein>
<keyword evidence="12" id="KW-1185">Reference proteome</keyword>
<keyword evidence="6 8" id="KW-0998">Cell outer membrane</keyword>
<evidence type="ECO:0000256" key="6">
    <source>
        <dbReference type="ARBA" id="ARBA00023237"/>
    </source>
</evidence>
<evidence type="ECO:0000313" key="11">
    <source>
        <dbReference type="EMBL" id="MBB4017155.1"/>
    </source>
</evidence>
<dbReference type="GO" id="GO:0009279">
    <property type="term" value="C:cell outer membrane"/>
    <property type="evidence" value="ECO:0007669"/>
    <property type="project" value="UniProtKB-SubCell"/>
</dbReference>
<feature type="transmembrane region" description="Helical" evidence="8">
    <location>
        <begin position="229"/>
        <end position="250"/>
    </location>
</feature>
<gene>
    <name evidence="11" type="ORF">GGR16_002184</name>
</gene>
<evidence type="ECO:0000256" key="3">
    <source>
        <dbReference type="ARBA" id="ARBA00022729"/>
    </source>
</evidence>
<comment type="subcellular location">
    <subcellularLocation>
        <location evidence="1">Cell outer membrane</location>
        <topology evidence="1">Lipid-anchor</topology>
    </subcellularLocation>
</comment>
<evidence type="ECO:0000256" key="9">
    <source>
        <dbReference type="SAM" id="MobiDB-lite"/>
    </source>
</evidence>
<organism evidence="11 12">
    <name type="scientific">Chelatococcus caeni</name>
    <dbReference type="NCBI Taxonomy" id="1348468"/>
    <lineage>
        <taxon>Bacteria</taxon>
        <taxon>Pseudomonadati</taxon>
        <taxon>Pseudomonadota</taxon>
        <taxon>Alphaproteobacteria</taxon>
        <taxon>Hyphomicrobiales</taxon>
        <taxon>Chelatococcaceae</taxon>
        <taxon>Chelatococcus</taxon>
    </lineage>
</organism>
<dbReference type="PANTHER" id="PTHR30046">
    <property type="entry name" value="FLAGELLAR M-RING PROTEIN"/>
    <property type="match status" value="1"/>
</dbReference>
<dbReference type="RefSeq" id="WP_019403905.1">
    <property type="nucleotide sequence ID" value="NZ_JACIEN010000002.1"/>
</dbReference>
<feature type="region of interest" description="Disordered" evidence="9">
    <location>
        <begin position="263"/>
        <end position="284"/>
    </location>
</feature>
<reference evidence="11 12" key="1">
    <citation type="submission" date="2020-08" db="EMBL/GenBank/DDBJ databases">
        <title>Genomic Encyclopedia of Type Strains, Phase IV (KMG-IV): sequencing the most valuable type-strain genomes for metagenomic binning, comparative biology and taxonomic classification.</title>
        <authorList>
            <person name="Goeker M."/>
        </authorList>
    </citation>
    <scope>NUCLEOTIDE SEQUENCE [LARGE SCALE GENOMIC DNA]</scope>
    <source>
        <strain evidence="11 12">DSM 103737</strain>
    </source>
</reference>
<dbReference type="PRINTS" id="PR01338">
    <property type="entry name" value="TYPE3OMKPROT"/>
</dbReference>
<dbReference type="Pfam" id="PF01514">
    <property type="entry name" value="YscJ_FliF"/>
    <property type="match status" value="1"/>
</dbReference>
<feature type="chain" id="PRO_5033105098" description="Lipoprotein" evidence="8">
    <location>
        <begin position="32"/>
        <end position="284"/>
    </location>
</feature>
<dbReference type="InterPro" id="IPR006182">
    <property type="entry name" value="FliF_N_dom"/>
</dbReference>
<dbReference type="AlphaFoldDB" id="A0A840BUV0"/>
<keyword evidence="7 8" id="KW-0449">Lipoprotein</keyword>
<accession>A0A840BUV0</accession>
<dbReference type="Gene3D" id="3.30.300.30">
    <property type="match status" value="1"/>
</dbReference>
<evidence type="ECO:0000256" key="4">
    <source>
        <dbReference type="ARBA" id="ARBA00023136"/>
    </source>
</evidence>
<evidence type="ECO:0000313" key="12">
    <source>
        <dbReference type="Proteomes" id="UP000577362"/>
    </source>
</evidence>
<keyword evidence="8" id="KW-1133">Transmembrane helix</keyword>
<dbReference type="NCBIfam" id="TIGR02544">
    <property type="entry name" value="III_secr_YscJ"/>
    <property type="match status" value="1"/>
</dbReference>
<evidence type="ECO:0000256" key="1">
    <source>
        <dbReference type="ARBA" id="ARBA00004459"/>
    </source>
</evidence>
<dbReference type="EMBL" id="JACIEN010000002">
    <property type="protein sequence ID" value="MBB4017155.1"/>
    <property type="molecule type" value="Genomic_DNA"/>
</dbReference>
<dbReference type="PANTHER" id="PTHR30046:SF2">
    <property type="entry name" value="YOP PROTEINS TRANSLOCATION LIPOPROTEIN J"/>
    <property type="match status" value="1"/>
</dbReference>